<dbReference type="EMBL" id="JADKMY010000002">
    <property type="protein sequence ID" value="MBF4553740.1"/>
    <property type="molecule type" value="Genomic_DNA"/>
</dbReference>
<reference evidence="1 2" key="1">
    <citation type="submission" date="2020-10" db="EMBL/GenBank/DDBJ databases">
        <title>Novel species in genus Corynebacterium.</title>
        <authorList>
            <person name="Zhang G."/>
        </authorList>
    </citation>
    <scope>NUCLEOTIDE SEQUENCE [LARGE SCALE GENOMIC DNA]</scope>
    <source>
        <strain evidence="1 2">DSM 45110</strain>
    </source>
</reference>
<comment type="caution">
    <text evidence="1">The sequence shown here is derived from an EMBL/GenBank/DDBJ whole genome shotgun (WGS) entry which is preliminary data.</text>
</comment>
<organism evidence="1 2">
    <name type="scientific">Corynebacterium suicordis DSM 45110</name>
    <dbReference type="NCBI Taxonomy" id="1121369"/>
    <lineage>
        <taxon>Bacteria</taxon>
        <taxon>Bacillati</taxon>
        <taxon>Actinomycetota</taxon>
        <taxon>Actinomycetes</taxon>
        <taxon>Mycobacteriales</taxon>
        <taxon>Corynebacteriaceae</taxon>
        <taxon>Corynebacterium</taxon>
    </lineage>
</organism>
<proteinExistence type="predicted"/>
<dbReference type="Proteomes" id="UP000635902">
    <property type="component" value="Unassembled WGS sequence"/>
</dbReference>
<accession>A0ABR9ZK22</accession>
<evidence type="ECO:0000313" key="1">
    <source>
        <dbReference type="EMBL" id="MBF4553740.1"/>
    </source>
</evidence>
<gene>
    <name evidence="1" type="ORF">IRY30_06565</name>
</gene>
<dbReference type="RefSeq" id="WP_194556647.1">
    <property type="nucleotide sequence ID" value="NZ_JADKMY010000002.1"/>
</dbReference>
<protein>
    <submittedName>
        <fullName evidence="1">Uncharacterized protein</fullName>
    </submittedName>
</protein>
<name>A0ABR9ZK22_9CORY</name>
<evidence type="ECO:0000313" key="2">
    <source>
        <dbReference type="Proteomes" id="UP000635902"/>
    </source>
</evidence>
<sequence>MANQTLQAAEQIYVPTGLFGQTGVVDLTHPFSELWPFFQTAVFPVLAFTIQSVTNFFEGTVRFLPNEILSTLFA</sequence>
<keyword evidence="2" id="KW-1185">Reference proteome</keyword>